<comment type="caution">
    <text evidence="1">The sequence shown here is derived from an EMBL/GenBank/DDBJ whole genome shotgun (WGS) entry which is preliminary data.</text>
</comment>
<proteinExistence type="predicted"/>
<organism evidence="1 2">
    <name type="scientific">Parafrankia colletiae</name>
    <dbReference type="NCBI Taxonomy" id="573497"/>
    <lineage>
        <taxon>Bacteria</taxon>
        <taxon>Bacillati</taxon>
        <taxon>Actinomycetota</taxon>
        <taxon>Actinomycetes</taxon>
        <taxon>Frankiales</taxon>
        <taxon>Frankiaceae</taxon>
        <taxon>Parafrankia</taxon>
    </lineage>
</organism>
<dbReference type="AlphaFoldDB" id="A0A1S1QWI5"/>
<sequence>MATRRTAGATVDTDRDDELIKIAHSGAADDLRVLTTGRHDEVDLSVEVQADGVMVGERNVQKNYCYYHVDHPTVSFDPAVRGATFTRRFEALLEQPTSWLRREQFRRAVAAPPANRRGRVVFADSRTALSGRARVRACAVRVRVRGSRGVVIGDGNRQTNHLRYRLTHSVIAVESILRAEPRIALRLADFVSTPENPASESRLVNAMSRALERSHELTRMLVVFGVSSSVIGGVG</sequence>
<dbReference type="RefSeq" id="WP_071084493.1">
    <property type="nucleotide sequence ID" value="NZ_MBLM01000112.1"/>
</dbReference>
<keyword evidence="2" id="KW-1185">Reference proteome</keyword>
<protein>
    <submittedName>
        <fullName evidence="1">Uncharacterized protein</fullName>
    </submittedName>
</protein>
<accession>A0A1S1QWI5</accession>
<gene>
    <name evidence="1" type="ORF">CC117_16790</name>
</gene>
<evidence type="ECO:0000313" key="2">
    <source>
        <dbReference type="Proteomes" id="UP000179627"/>
    </source>
</evidence>
<reference evidence="2" key="1">
    <citation type="submission" date="2016-07" db="EMBL/GenBank/DDBJ databases">
        <title>Sequence Frankia sp. strain CcI1.17.</title>
        <authorList>
            <person name="Ghodhbane-Gtari F."/>
            <person name="Swanson E."/>
            <person name="Gueddou A."/>
            <person name="Morris K."/>
            <person name="Hezbri K."/>
            <person name="Ktari A."/>
            <person name="Nouioui I."/>
            <person name="Abebe-Akele F."/>
            <person name="Simpson S."/>
            <person name="Thomas K."/>
            <person name="Gtari M."/>
            <person name="Tisa L.S."/>
            <person name="Hurst S."/>
        </authorList>
    </citation>
    <scope>NUCLEOTIDE SEQUENCE [LARGE SCALE GENOMIC DNA]</scope>
    <source>
        <strain evidence="2">Cc1.17</strain>
    </source>
</reference>
<dbReference type="OrthoDB" id="9987360at2"/>
<dbReference type="EMBL" id="MBLM01000112">
    <property type="protein sequence ID" value="OHV37635.1"/>
    <property type="molecule type" value="Genomic_DNA"/>
</dbReference>
<evidence type="ECO:0000313" key="1">
    <source>
        <dbReference type="EMBL" id="OHV37635.1"/>
    </source>
</evidence>
<dbReference type="Proteomes" id="UP000179627">
    <property type="component" value="Unassembled WGS sequence"/>
</dbReference>
<name>A0A1S1QWI5_9ACTN</name>